<dbReference type="InterPro" id="IPR003780">
    <property type="entry name" value="COX15/CtaA_fam"/>
</dbReference>
<comment type="subcellular location">
    <subcellularLocation>
        <location evidence="1">Membrane</location>
        <topology evidence="1">Multi-pass membrane protein</topology>
    </subcellularLocation>
</comment>
<protein>
    <submittedName>
        <fullName evidence="13">Cytochrome c oxidase assembly protein subunit 15</fullName>
    </submittedName>
</protein>
<dbReference type="GO" id="GO:0006784">
    <property type="term" value="P:heme A biosynthetic process"/>
    <property type="evidence" value="ECO:0007669"/>
    <property type="project" value="InterPro"/>
</dbReference>
<evidence type="ECO:0000256" key="4">
    <source>
        <dbReference type="ARBA" id="ARBA00022723"/>
    </source>
</evidence>
<proteinExistence type="predicted"/>
<evidence type="ECO:0000256" key="7">
    <source>
        <dbReference type="ARBA" id="ARBA00023004"/>
    </source>
</evidence>
<feature type="transmembrane region" description="Helical" evidence="12">
    <location>
        <begin position="216"/>
        <end position="239"/>
    </location>
</feature>
<dbReference type="STRING" id="37928.SAMN04489742_4222"/>
<evidence type="ECO:0000256" key="2">
    <source>
        <dbReference type="ARBA" id="ARBA00022475"/>
    </source>
</evidence>
<dbReference type="GO" id="GO:0016491">
    <property type="term" value="F:oxidoreductase activity"/>
    <property type="evidence" value="ECO:0007669"/>
    <property type="project" value="UniProtKB-KW"/>
</dbReference>
<evidence type="ECO:0000256" key="6">
    <source>
        <dbReference type="ARBA" id="ARBA00023002"/>
    </source>
</evidence>
<accession>A0A1H1GPM6</accession>
<dbReference type="GO" id="GO:0046872">
    <property type="term" value="F:metal ion binding"/>
    <property type="evidence" value="ECO:0007669"/>
    <property type="project" value="UniProtKB-KW"/>
</dbReference>
<dbReference type="AlphaFoldDB" id="A0A1H1GPM6"/>
<dbReference type="GO" id="GO:0016020">
    <property type="term" value="C:membrane"/>
    <property type="evidence" value="ECO:0007669"/>
    <property type="project" value="UniProtKB-SubCell"/>
</dbReference>
<evidence type="ECO:0000256" key="8">
    <source>
        <dbReference type="ARBA" id="ARBA00023133"/>
    </source>
</evidence>
<feature type="transmembrane region" description="Helical" evidence="12">
    <location>
        <begin position="251"/>
        <end position="270"/>
    </location>
</feature>
<sequence length="322" mass="34183">MTIEQLTRRLPGSPNKTVRGLAVASLASEILIIVTGGAVRLTSSGLGCPTWPKCTPESLVATPEMGINGAIEFGNRLLTFLLAAIAFAMLVSVWKMAQRRKDLFYLSVALLAGIPAQAIIGGITVWTQLNPWVVGCHFVVSITMVAAATVLVHRAWLDNDQAGTVQQQRSTATVRQLLWASAVLTLVAIVLGVIVTGSGPHAGDAEAPRNNLDPDLMTRVHVAPVYLLVATAVVLLVMVHRHAQLSELRRPMVLFAVVILLQGAIGYVQHFTGLPIVLVGLHMLGAALLAAACTHVVYVGVTRQPLSVHGAHSTGQKQVHSS</sequence>
<feature type="transmembrane region" description="Helical" evidence="12">
    <location>
        <begin position="103"/>
        <end position="126"/>
    </location>
</feature>
<dbReference type="PANTHER" id="PTHR35457:SF1">
    <property type="entry name" value="HEME A SYNTHASE"/>
    <property type="match status" value="1"/>
</dbReference>
<name>A0A1H1GPM6_9MICC</name>
<organism evidence="13 14">
    <name type="scientific">Crystallibacter crystallopoietes</name>
    <dbReference type="NCBI Taxonomy" id="37928"/>
    <lineage>
        <taxon>Bacteria</taxon>
        <taxon>Bacillati</taxon>
        <taxon>Actinomycetota</taxon>
        <taxon>Actinomycetes</taxon>
        <taxon>Micrococcales</taxon>
        <taxon>Micrococcaceae</taxon>
        <taxon>Crystallibacter</taxon>
    </lineage>
</organism>
<keyword evidence="6" id="KW-0560">Oxidoreductase</keyword>
<evidence type="ECO:0000256" key="10">
    <source>
        <dbReference type="ARBA" id="ARBA00023157"/>
    </source>
</evidence>
<dbReference type="EMBL" id="FNKH01000002">
    <property type="protein sequence ID" value="SDR15152.1"/>
    <property type="molecule type" value="Genomic_DNA"/>
</dbReference>
<feature type="transmembrane region" description="Helical" evidence="12">
    <location>
        <begin position="73"/>
        <end position="91"/>
    </location>
</feature>
<comment type="pathway">
    <text evidence="11">Porphyrin-containing compound metabolism.</text>
</comment>
<keyword evidence="10" id="KW-1015">Disulfide bond</keyword>
<feature type="transmembrane region" description="Helical" evidence="12">
    <location>
        <begin position="276"/>
        <end position="301"/>
    </location>
</feature>
<feature type="transmembrane region" description="Helical" evidence="12">
    <location>
        <begin position="177"/>
        <end position="196"/>
    </location>
</feature>
<evidence type="ECO:0000256" key="12">
    <source>
        <dbReference type="SAM" id="Phobius"/>
    </source>
</evidence>
<dbReference type="PANTHER" id="PTHR35457">
    <property type="entry name" value="HEME A SYNTHASE"/>
    <property type="match status" value="1"/>
</dbReference>
<keyword evidence="9 12" id="KW-0472">Membrane</keyword>
<evidence type="ECO:0000313" key="13">
    <source>
        <dbReference type="EMBL" id="SDR15152.1"/>
    </source>
</evidence>
<evidence type="ECO:0000256" key="9">
    <source>
        <dbReference type="ARBA" id="ARBA00023136"/>
    </source>
</evidence>
<evidence type="ECO:0000256" key="3">
    <source>
        <dbReference type="ARBA" id="ARBA00022692"/>
    </source>
</evidence>
<keyword evidence="4" id="KW-0479">Metal-binding</keyword>
<evidence type="ECO:0000256" key="1">
    <source>
        <dbReference type="ARBA" id="ARBA00004141"/>
    </source>
</evidence>
<reference evidence="13 14" key="1">
    <citation type="submission" date="2016-10" db="EMBL/GenBank/DDBJ databases">
        <authorList>
            <person name="de Groot N.N."/>
        </authorList>
    </citation>
    <scope>NUCLEOTIDE SEQUENCE [LARGE SCALE GENOMIC DNA]</scope>
    <source>
        <strain evidence="13 14">DSM 20117</strain>
    </source>
</reference>
<dbReference type="Proteomes" id="UP000181917">
    <property type="component" value="Unassembled WGS sequence"/>
</dbReference>
<feature type="transmembrane region" description="Helical" evidence="12">
    <location>
        <begin position="132"/>
        <end position="156"/>
    </location>
</feature>
<gene>
    <name evidence="13" type="ORF">SAMN04489742_4222</name>
</gene>
<keyword evidence="14" id="KW-1185">Reference proteome</keyword>
<evidence type="ECO:0000256" key="5">
    <source>
        <dbReference type="ARBA" id="ARBA00022989"/>
    </source>
</evidence>
<dbReference type="RefSeq" id="WP_236777364.1">
    <property type="nucleotide sequence ID" value="NZ_CP018863.1"/>
</dbReference>
<keyword evidence="3 12" id="KW-0812">Transmembrane</keyword>
<dbReference type="Pfam" id="PF02628">
    <property type="entry name" value="COX15-CtaA"/>
    <property type="match status" value="1"/>
</dbReference>
<evidence type="ECO:0000313" key="14">
    <source>
        <dbReference type="Proteomes" id="UP000181917"/>
    </source>
</evidence>
<feature type="transmembrane region" description="Helical" evidence="12">
    <location>
        <begin position="21"/>
        <end position="41"/>
    </location>
</feature>
<keyword evidence="8" id="KW-0350">Heme biosynthesis</keyword>
<keyword evidence="2" id="KW-1003">Cell membrane</keyword>
<dbReference type="InterPro" id="IPR050450">
    <property type="entry name" value="COX15/CtaA_HemeA_synthase"/>
</dbReference>
<keyword evidence="7" id="KW-0408">Iron</keyword>
<evidence type="ECO:0000256" key="11">
    <source>
        <dbReference type="ARBA" id="ARBA00023444"/>
    </source>
</evidence>
<keyword evidence="5 12" id="KW-1133">Transmembrane helix</keyword>